<proteinExistence type="predicted"/>
<sequence length="465" mass="52947">MAAPSAQATLTLQDAFERFASTVTPEDRRTFHNTQLKDVQEEAMCIERQLRARRMQKNMVRLDPFLQGMEHYSKVVEVLCNGTPYLAWIWAPVKLMLTGKIADMFPRLDRLNHALADDHNFQNVLALVYSAIVEFHRRAYKFVRRKSWAIFFRSMWDGFESRFNGILKNLTYHGGLVEKEAAAAEISEAVRQTRADIARQLQAKIQKVLAWLGTNETLQADILERYMGDYLPGSCEWFVQHKETQLWLGDSAKNPLLWLCGKPGAGKSMICSSVVQHAEANAVHVFYYFCSFFGSHSDSPSRLLRSIISQVIQKHQDLAIYVHDLYFTSHLMPTKKALLGLLPELLQGLGSVRLVIDGMFLWVSLVLKSLDTVYSPEELRKIVDDLPSDLENLYDQIFIRLCGAPGARNYGGVPGVMSWICFARRPLHNSQVQSIPVTSILDHCKPFIEELPDSTIVPVHFSVKE</sequence>
<name>W7EQB7_BIPV3</name>
<dbReference type="Proteomes" id="UP000054337">
    <property type="component" value="Unassembled WGS sequence"/>
</dbReference>
<dbReference type="SUPFAM" id="SSF52540">
    <property type="entry name" value="P-loop containing nucleoside triphosphate hydrolases"/>
    <property type="match status" value="1"/>
</dbReference>
<accession>W7EQB7</accession>
<dbReference type="GeneID" id="26255121"/>
<evidence type="ECO:0000313" key="5">
    <source>
        <dbReference type="Proteomes" id="UP000054337"/>
    </source>
</evidence>
<dbReference type="OrthoDB" id="7464126at2759"/>
<keyword evidence="1" id="KW-0677">Repeat</keyword>
<gene>
    <name evidence="4" type="ORF">COCVIDRAFT_32993</name>
</gene>
<evidence type="ECO:0000256" key="1">
    <source>
        <dbReference type="ARBA" id="ARBA00022737"/>
    </source>
</evidence>
<dbReference type="InterPro" id="IPR056125">
    <property type="entry name" value="DUF7708"/>
</dbReference>
<dbReference type="PANTHER" id="PTHR10039">
    <property type="entry name" value="AMELOGENIN"/>
    <property type="match status" value="1"/>
</dbReference>
<evidence type="ECO:0000259" key="3">
    <source>
        <dbReference type="Pfam" id="PF24883"/>
    </source>
</evidence>
<organism evidence="4 5">
    <name type="scientific">Bipolaris victoriae (strain FI3)</name>
    <name type="common">Victoria blight of oats agent</name>
    <name type="synonym">Cochliobolus victoriae</name>
    <dbReference type="NCBI Taxonomy" id="930091"/>
    <lineage>
        <taxon>Eukaryota</taxon>
        <taxon>Fungi</taxon>
        <taxon>Dikarya</taxon>
        <taxon>Ascomycota</taxon>
        <taxon>Pezizomycotina</taxon>
        <taxon>Dothideomycetes</taxon>
        <taxon>Pleosporomycetidae</taxon>
        <taxon>Pleosporales</taxon>
        <taxon>Pleosporineae</taxon>
        <taxon>Pleosporaceae</taxon>
        <taxon>Bipolaris</taxon>
    </lineage>
</organism>
<keyword evidence="5" id="KW-1185">Reference proteome</keyword>
<dbReference type="EMBL" id="KI968693">
    <property type="protein sequence ID" value="EUN32523.1"/>
    <property type="molecule type" value="Genomic_DNA"/>
</dbReference>
<evidence type="ECO:0000313" key="4">
    <source>
        <dbReference type="EMBL" id="EUN32523.1"/>
    </source>
</evidence>
<dbReference type="InterPro" id="IPR027417">
    <property type="entry name" value="P-loop_NTPase"/>
</dbReference>
<dbReference type="AlphaFoldDB" id="W7EQB7"/>
<evidence type="ECO:0008006" key="6">
    <source>
        <dbReference type="Google" id="ProtNLM"/>
    </source>
</evidence>
<protein>
    <recommendedName>
        <fullName evidence="6">NACHT domain-containing protein</fullName>
    </recommendedName>
</protein>
<dbReference type="Gene3D" id="3.40.50.300">
    <property type="entry name" value="P-loop containing nucleotide triphosphate hydrolases"/>
    <property type="match status" value="1"/>
</dbReference>
<dbReference type="PANTHER" id="PTHR10039:SF14">
    <property type="entry name" value="NACHT DOMAIN-CONTAINING PROTEIN"/>
    <property type="match status" value="1"/>
</dbReference>
<dbReference type="Pfam" id="PF24809">
    <property type="entry name" value="DUF7708"/>
    <property type="match status" value="1"/>
</dbReference>
<feature type="domain" description="Nephrocystin 3-like N-terminal" evidence="3">
    <location>
        <begin position="233"/>
        <end position="358"/>
    </location>
</feature>
<dbReference type="InterPro" id="IPR056884">
    <property type="entry name" value="NPHP3-like_N"/>
</dbReference>
<feature type="domain" description="DUF7708" evidence="2">
    <location>
        <begin position="87"/>
        <end position="185"/>
    </location>
</feature>
<evidence type="ECO:0000259" key="2">
    <source>
        <dbReference type="Pfam" id="PF24809"/>
    </source>
</evidence>
<dbReference type="RefSeq" id="XP_014562139.1">
    <property type="nucleotide sequence ID" value="XM_014706653.1"/>
</dbReference>
<reference evidence="4 5" key="1">
    <citation type="journal article" date="2013" name="PLoS Genet.">
        <title>Comparative genome structure, secondary metabolite, and effector coding capacity across Cochliobolus pathogens.</title>
        <authorList>
            <person name="Condon B.J."/>
            <person name="Leng Y."/>
            <person name="Wu D."/>
            <person name="Bushley K.E."/>
            <person name="Ohm R.A."/>
            <person name="Otillar R."/>
            <person name="Martin J."/>
            <person name="Schackwitz W."/>
            <person name="Grimwood J."/>
            <person name="MohdZainudin N."/>
            <person name="Xue C."/>
            <person name="Wang R."/>
            <person name="Manning V.A."/>
            <person name="Dhillon B."/>
            <person name="Tu Z.J."/>
            <person name="Steffenson B.J."/>
            <person name="Salamov A."/>
            <person name="Sun H."/>
            <person name="Lowry S."/>
            <person name="LaButti K."/>
            <person name="Han J."/>
            <person name="Copeland A."/>
            <person name="Lindquist E."/>
            <person name="Barry K."/>
            <person name="Schmutz J."/>
            <person name="Baker S.E."/>
            <person name="Ciuffetti L.M."/>
            <person name="Grigoriev I.V."/>
            <person name="Zhong S."/>
            <person name="Turgeon B.G."/>
        </authorList>
    </citation>
    <scope>NUCLEOTIDE SEQUENCE [LARGE SCALE GENOMIC DNA]</scope>
    <source>
        <strain evidence="4 5">FI3</strain>
    </source>
</reference>
<dbReference type="Pfam" id="PF24883">
    <property type="entry name" value="NPHP3_N"/>
    <property type="match status" value="1"/>
</dbReference>
<dbReference type="HOGENOM" id="CLU_002406_4_1_1"/>